<gene>
    <name evidence="1" type="ORF">VchoM_02035</name>
</gene>
<organism evidence="1">
    <name type="scientific">Vibrio cholerae (strain MO10)</name>
    <dbReference type="NCBI Taxonomy" id="345072"/>
    <lineage>
        <taxon>Bacteria</taxon>
        <taxon>Pseudomonadati</taxon>
        <taxon>Pseudomonadota</taxon>
        <taxon>Gammaproteobacteria</taxon>
        <taxon>Vibrionales</taxon>
        <taxon>Vibrionaceae</taxon>
        <taxon>Vibrio</taxon>
    </lineage>
</organism>
<evidence type="ECO:0000313" key="1">
    <source>
        <dbReference type="EMBL" id="EET24008.1"/>
    </source>
</evidence>
<name>A0A0X1L0G7_VIBCO</name>
<reference evidence="1" key="1">
    <citation type="submission" date="2005-09" db="EMBL/GenBank/DDBJ databases">
        <title>Annotation of Vibrio cholerae MO10.</title>
        <authorList>
            <person name="Colwell R."/>
            <person name="Grim C.J."/>
            <person name="Young S."/>
            <person name="Jaffe D."/>
            <person name="Gnerre S."/>
            <person name="Berlin A."/>
            <person name="Heiman D."/>
            <person name="Hepburn T."/>
            <person name="Shea T."/>
            <person name="Sykes S."/>
            <person name="Yandava C."/>
            <person name="Alvarado L."/>
            <person name="Kodira C."/>
            <person name="Borodovsky M."/>
            <person name="Heidelberg J."/>
            <person name="Lander E."/>
            <person name="Galagan J."/>
            <person name="Nusbaum C."/>
            <person name="Birren B."/>
        </authorList>
    </citation>
    <scope>NUCLEOTIDE SEQUENCE [LARGE SCALE GENOMIC DNA]</scope>
    <source>
        <strain evidence="1">MO10</strain>
    </source>
</reference>
<sequence>MMFVHQLNLFSCGCVSARFTYDANFQACFKASCLIRTYLLFMK</sequence>
<dbReference type="Proteomes" id="UP000004687">
    <property type="component" value="Unassembled WGS sequence"/>
</dbReference>
<accession>A0A0X1L0G7</accession>
<proteinExistence type="predicted"/>
<reference evidence="1" key="2">
    <citation type="submission" date="2008-07" db="EMBL/GenBank/DDBJ databases">
        <authorList>
            <consortium name="Broad Institute Genome Sequencing Platform"/>
            <person name="Colwell R."/>
            <person name="Grim C.J."/>
            <person name="Young S."/>
            <person name="Jaffe D."/>
            <person name="Gnerre S."/>
            <person name="Berlin A."/>
            <person name="Heiman D."/>
            <person name="Hepburn T."/>
            <person name="Shea T."/>
            <person name="Sykes S."/>
            <person name="Alvarado L."/>
            <person name="Kodira C."/>
            <person name="Heidelberg J."/>
            <person name="Lander E."/>
            <person name="Galagan J."/>
            <person name="Nusbaum C."/>
            <person name="Birren B."/>
        </authorList>
    </citation>
    <scope>NUCLEOTIDE SEQUENCE [LARGE SCALE GENOMIC DNA]</scope>
    <source>
        <strain evidence="1">MO10</strain>
    </source>
</reference>
<dbReference type="HOGENOM" id="CLU_3259503_0_0_6"/>
<dbReference type="EMBL" id="DS990137">
    <property type="protein sequence ID" value="EET24008.1"/>
    <property type="molecule type" value="Genomic_DNA"/>
</dbReference>
<protein>
    <submittedName>
        <fullName evidence="1">Uncharacterized protein</fullName>
    </submittedName>
</protein>
<dbReference type="AlphaFoldDB" id="A0A0X1L0G7"/>